<sequence>MTSRAPYSTIPLSVNQESYATRANYGLRQRTLSERASQVVEQAEIFLTPLGPYMPILGRFLIVATYFEDAIRIVTQWPDQVSYMRDYRRFRFGTAPLLLFLCVVLMFVGSTMVVFRKRQAYAIGSLLFVTLLQAFAYGLLSSGEMFFRNVSVIGGLCLVASDTFIHRRLNRFAGLPAVSEHNKRTYFQLGGRVLLIFMFIGLLAKEGSGITYTRIFVHLLSVTACTMVVIGFKAKYFAAILVLILSVSNFIINSFWSISKNSPHRDFYRYDFFQTLSIIGGLLYLVNTGPGKFSVDEKKKIY</sequence>
<feature type="transmembrane region" description="Helical" evidence="6">
    <location>
        <begin position="121"/>
        <end position="139"/>
    </location>
</feature>
<evidence type="ECO:0000256" key="4">
    <source>
        <dbReference type="ARBA" id="ARBA00022989"/>
    </source>
</evidence>
<feature type="transmembrane region" description="Helical" evidence="6">
    <location>
        <begin position="236"/>
        <end position="256"/>
    </location>
</feature>
<evidence type="ECO:0000256" key="3">
    <source>
        <dbReference type="ARBA" id="ARBA00022692"/>
    </source>
</evidence>
<evidence type="ECO:0000313" key="7">
    <source>
        <dbReference type="EMBL" id="WBW75140.1"/>
    </source>
</evidence>
<name>A0AAF0AYL9_9SCHI</name>
<dbReference type="RefSeq" id="XP_056039383.1">
    <property type="nucleotide sequence ID" value="XM_056183052.1"/>
</dbReference>
<keyword evidence="8" id="KW-1185">Reference proteome</keyword>
<evidence type="ECO:0000313" key="8">
    <source>
        <dbReference type="Proteomes" id="UP001212411"/>
    </source>
</evidence>
<evidence type="ECO:0000256" key="6">
    <source>
        <dbReference type="SAM" id="Phobius"/>
    </source>
</evidence>
<dbReference type="KEGG" id="som:SOMG_04265"/>
<dbReference type="Proteomes" id="UP001212411">
    <property type="component" value="Chromosome 3"/>
</dbReference>
<protein>
    <submittedName>
        <fullName evidence="7">COPII adaptor Erv29</fullName>
    </submittedName>
</protein>
<reference evidence="7 8" key="1">
    <citation type="journal article" date="2023" name="G3 (Bethesda)">
        <title>A high-quality reference genome for the fission yeast Schizosaccharomyces osmophilus.</title>
        <authorList>
            <person name="Jia G.S."/>
            <person name="Zhang W.C."/>
            <person name="Liang Y."/>
            <person name="Liu X.H."/>
            <person name="Rhind N."/>
            <person name="Pidoux A."/>
            <person name="Brysch-Herzberg M."/>
            <person name="Du L.L."/>
        </authorList>
    </citation>
    <scope>NUCLEOTIDE SEQUENCE [LARGE SCALE GENOMIC DNA]</scope>
    <source>
        <strain evidence="7 8">CBS 15793</strain>
    </source>
</reference>
<gene>
    <name evidence="7" type="primary">erv29</name>
    <name evidence="7" type="ORF">SOMG_04265</name>
</gene>
<dbReference type="AlphaFoldDB" id="A0AAF0AYL9"/>
<keyword evidence="4 6" id="KW-1133">Transmembrane helix</keyword>
<dbReference type="EMBL" id="CP115613">
    <property type="protein sequence ID" value="WBW75140.1"/>
    <property type="molecule type" value="Genomic_DNA"/>
</dbReference>
<proteinExistence type="inferred from homology"/>
<feature type="transmembrane region" description="Helical" evidence="6">
    <location>
        <begin position="185"/>
        <end position="204"/>
    </location>
</feature>
<comment type="subcellular location">
    <subcellularLocation>
        <location evidence="1">Membrane</location>
        <topology evidence="1">Multi-pass membrane protein</topology>
    </subcellularLocation>
</comment>
<evidence type="ECO:0000256" key="1">
    <source>
        <dbReference type="ARBA" id="ARBA00004141"/>
    </source>
</evidence>
<dbReference type="GO" id="GO:0016020">
    <property type="term" value="C:membrane"/>
    <property type="evidence" value="ECO:0007669"/>
    <property type="project" value="UniProtKB-SubCell"/>
</dbReference>
<accession>A0AAF0AYL9</accession>
<evidence type="ECO:0000256" key="2">
    <source>
        <dbReference type="ARBA" id="ARBA00006945"/>
    </source>
</evidence>
<comment type="similarity">
    <text evidence="2">Belongs to the SURF4 family.</text>
</comment>
<keyword evidence="3 6" id="KW-0812">Transmembrane</keyword>
<feature type="transmembrane region" description="Helical" evidence="6">
    <location>
        <begin position="92"/>
        <end position="115"/>
    </location>
</feature>
<dbReference type="InterPro" id="IPR002995">
    <property type="entry name" value="Surf4"/>
</dbReference>
<feature type="transmembrane region" description="Helical" evidence="6">
    <location>
        <begin position="268"/>
        <end position="286"/>
    </location>
</feature>
<dbReference type="PROSITE" id="PS01339">
    <property type="entry name" value="SURF4"/>
    <property type="match status" value="1"/>
</dbReference>
<dbReference type="Pfam" id="PF02077">
    <property type="entry name" value="SURF4"/>
    <property type="match status" value="1"/>
</dbReference>
<feature type="transmembrane region" description="Helical" evidence="6">
    <location>
        <begin position="146"/>
        <end position="165"/>
    </location>
</feature>
<evidence type="ECO:0000256" key="5">
    <source>
        <dbReference type="ARBA" id="ARBA00023136"/>
    </source>
</evidence>
<dbReference type="GeneID" id="80877741"/>
<organism evidence="7 8">
    <name type="scientific">Schizosaccharomyces osmophilus</name>
    <dbReference type="NCBI Taxonomy" id="2545709"/>
    <lineage>
        <taxon>Eukaryota</taxon>
        <taxon>Fungi</taxon>
        <taxon>Dikarya</taxon>
        <taxon>Ascomycota</taxon>
        <taxon>Taphrinomycotina</taxon>
        <taxon>Schizosaccharomycetes</taxon>
        <taxon>Schizosaccharomycetales</taxon>
        <taxon>Schizosaccharomycetaceae</taxon>
        <taxon>Schizosaccharomyces</taxon>
    </lineage>
</organism>
<keyword evidence="5 6" id="KW-0472">Membrane</keyword>